<dbReference type="EC" id="3.1.2.6" evidence="7"/>
<comment type="catalytic activity">
    <reaction evidence="1 7">
        <text>an S-(2-hydroxyacyl)glutathione + H2O = a 2-hydroxy carboxylate + glutathione + H(+)</text>
        <dbReference type="Rhea" id="RHEA:21864"/>
        <dbReference type="ChEBI" id="CHEBI:15377"/>
        <dbReference type="ChEBI" id="CHEBI:15378"/>
        <dbReference type="ChEBI" id="CHEBI:57925"/>
        <dbReference type="ChEBI" id="CHEBI:58896"/>
        <dbReference type="ChEBI" id="CHEBI:71261"/>
        <dbReference type="EC" id="3.1.2.6"/>
    </reaction>
</comment>
<comment type="cofactor">
    <cofactor evidence="7">
        <name>Zn(2+)</name>
        <dbReference type="ChEBI" id="CHEBI:29105"/>
    </cofactor>
    <text evidence="7">Binds 2 Zn(2+) ions per subunit.</text>
</comment>
<feature type="binding site" evidence="7">
    <location>
        <position position="63"/>
    </location>
    <ligand>
        <name>Zn(2+)</name>
        <dbReference type="ChEBI" id="CHEBI:29105"/>
        <label>2</label>
    </ligand>
</feature>
<dbReference type="SUPFAM" id="SSF56281">
    <property type="entry name" value="Metallo-hydrolase/oxidoreductase"/>
    <property type="match status" value="1"/>
</dbReference>
<dbReference type="AlphaFoldDB" id="A0A139BQV2"/>
<dbReference type="Gene3D" id="3.60.15.10">
    <property type="entry name" value="Ribonuclease Z/Hydroxyacylglutathione hydrolase-like"/>
    <property type="match status" value="1"/>
</dbReference>
<dbReference type="CDD" id="cd07723">
    <property type="entry name" value="hydroxyacylglutathione_hydrolase_MBL-fold"/>
    <property type="match status" value="1"/>
</dbReference>
<evidence type="ECO:0000313" key="9">
    <source>
        <dbReference type="EMBL" id="KXS31376.1"/>
    </source>
</evidence>
<dbReference type="InterPro" id="IPR050110">
    <property type="entry name" value="Glyoxalase_II_hydrolase"/>
</dbReference>
<gene>
    <name evidence="7" type="primary">gloB</name>
    <name evidence="9" type="ORF">AWT59_2482</name>
</gene>
<evidence type="ECO:0000256" key="6">
    <source>
        <dbReference type="ARBA" id="ARBA00022833"/>
    </source>
</evidence>
<comment type="similarity">
    <text evidence="3 7">Belongs to the metallo-beta-lactamase superfamily. Glyoxalase II family.</text>
</comment>
<reference evidence="9 10" key="2">
    <citation type="submission" date="2016-03" db="EMBL/GenBank/DDBJ databases">
        <title>New uncultured bacterium of the family Gallionellaceae from acid mine drainage: description and reconstruction of genome based on metagenomic analysis of microbial community.</title>
        <authorList>
            <person name="Kadnikov V."/>
            <person name="Ivasenko D."/>
            <person name="Beletsky A."/>
            <person name="Mardanov A."/>
            <person name="Danilova E."/>
            <person name="Pimenov N."/>
            <person name="Karnachuk O."/>
            <person name="Ravin N."/>
        </authorList>
    </citation>
    <scope>NUCLEOTIDE SEQUENCE [LARGE SCALE GENOMIC DNA]</scope>
    <source>
        <strain evidence="9">ShG14-8</strain>
    </source>
</reference>
<feature type="binding site" evidence="7">
    <location>
        <position position="60"/>
    </location>
    <ligand>
        <name>Zn(2+)</name>
        <dbReference type="ChEBI" id="CHEBI:29105"/>
        <label>1</label>
    </ligand>
</feature>
<proteinExistence type="inferred from homology"/>
<comment type="caution">
    <text evidence="9">The sequence shown here is derived from an EMBL/GenBank/DDBJ whole genome shotgun (WGS) entry which is preliminary data.</text>
</comment>
<reference evidence="9 10" key="1">
    <citation type="submission" date="2016-02" db="EMBL/GenBank/DDBJ databases">
        <authorList>
            <person name="Wen L."/>
            <person name="He K."/>
            <person name="Yang H."/>
        </authorList>
    </citation>
    <scope>NUCLEOTIDE SEQUENCE [LARGE SCALE GENOMIC DNA]</scope>
    <source>
        <strain evidence="9">ShG14-8</strain>
    </source>
</reference>
<evidence type="ECO:0000256" key="1">
    <source>
        <dbReference type="ARBA" id="ARBA00001623"/>
    </source>
</evidence>
<comment type="pathway">
    <text evidence="2 7">Secondary metabolite metabolism; methylglyoxal degradation; (R)-lactate from methylglyoxal: step 2/2.</text>
</comment>
<comment type="subunit">
    <text evidence="7">Monomer.</text>
</comment>
<dbReference type="GO" id="GO:0019243">
    <property type="term" value="P:methylglyoxal catabolic process to D-lactate via S-lactoyl-glutathione"/>
    <property type="evidence" value="ECO:0007669"/>
    <property type="project" value="UniProtKB-UniRule"/>
</dbReference>
<feature type="binding site" evidence="7">
    <location>
        <position position="116"/>
    </location>
    <ligand>
        <name>Zn(2+)</name>
        <dbReference type="ChEBI" id="CHEBI:29105"/>
        <label>1</label>
    </ligand>
</feature>
<dbReference type="NCBIfam" id="TIGR03413">
    <property type="entry name" value="GSH_gloB"/>
    <property type="match status" value="1"/>
</dbReference>
<dbReference type="EMBL" id="LSLI01000078">
    <property type="protein sequence ID" value="KXS31376.1"/>
    <property type="molecule type" value="Genomic_DNA"/>
</dbReference>
<feature type="binding site" evidence="7">
    <location>
        <position position="171"/>
    </location>
    <ligand>
        <name>Zn(2+)</name>
        <dbReference type="ChEBI" id="CHEBI:29105"/>
        <label>2</label>
    </ligand>
</feature>
<dbReference type="InterPro" id="IPR036866">
    <property type="entry name" value="RibonucZ/Hydroxyglut_hydro"/>
</dbReference>
<dbReference type="UniPathway" id="UPA00619">
    <property type="reaction ID" value="UER00676"/>
</dbReference>
<dbReference type="HAMAP" id="MF_01374">
    <property type="entry name" value="Glyoxalase_2"/>
    <property type="match status" value="1"/>
</dbReference>
<dbReference type="Pfam" id="PF16123">
    <property type="entry name" value="HAGH_C"/>
    <property type="match status" value="1"/>
</dbReference>
<accession>A0A139BQV2</accession>
<sequence>MTSNPIFQITAIPALQDNYIWAIHNDHRAVVVDPGEAEPVLAFLTSRSLKLESILCTHRHADHIGGIAELREVYNVPVYGRRHPNNPHITNDLREGDRLGLEAFGIEFDIIEIPGHVDDHIAFIAPGILFCGDVLFGAGCGRNFEGTPEQLFHSLQRLAQLPDSTLVYCAHEYTAANLRFALACEADNPALKQRITTTGQLRAANQITLPSTIALEKATNPFLRCTQPEIIRTLQHRGLTDASELGAFTAMRAWKNHF</sequence>
<evidence type="ECO:0000256" key="4">
    <source>
        <dbReference type="ARBA" id="ARBA00022723"/>
    </source>
</evidence>
<name>A0A139BQV2_9PROT</name>
<feature type="binding site" evidence="7">
    <location>
        <position position="62"/>
    </location>
    <ligand>
        <name>Zn(2+)</name>
        <dbReference type="ChEBI" id="CHEBI:29105"/>
        <label>2</label>
    </ligand>
</feature>
<evidence type="ECO:0000259" key="8">
    <source>
        <dbReference type="SMART" id="SM00849"/>
    </source>
</evidence>
<feature type="binding site" evidence="7">
    <location>
        <position position="58"/>
    </location>
    <ligand>
        <name>Zn(2+)</name>
        <dbReference type="ChEBI" id="CHEBI:29105"/>
        <label>1</label>
    </ligand>
</feature>
<keyword evidence="5 7" id="KW-0378">Hydrolase</keyword>
<dbReference type="PIRSF" id="PIRSF005457">
    <property type="entry name" value="Glx"/>
    <property type="match status" value="1"/>
</dbReference>
<dbReference type="Pfam" id="PF00753">
    <property type="entry name" value="Lactamase_B"/>
    <property type="match status" value="1"/>
</dbReference>
<dbReference type="InterPro" id="IPR035680">
    <property type="entry name" value="Clx_II_MBL"/>
</dbReference>
<feature type="binding site" evidence="7">
    <location>
        <position position="133"/>
    </location>
    <ligand>
        <name>Zn(2+)</name>
        <dbReference type="ChEBI" id="CHEBI:29105"/>
        <label>1</label>
    </ligand>
</feature>
<dbReference type="GO" id="GO:0046872">
    <property type="term" value="F:metal ion binding"/>
    <property type="evidence" value="ECO:0007669"/>
    <property type="project" value="UniProtKB-KW"/>
</dbReference>
<evidence type="ECO:0000256" key="3">
    <source>
        <dbReference type="ARBA" id="ARBA00006759"/>
    </source>
</evidence>
<evidence type="ECO:0000256" key="5">
    <source>
        <dbReference type="ARBA" id="ARBA00022801"/>
    </source>
</evidence>
<evidence type="ECO:0000313" key="10">
    <source>
        <dbReference type="Proteomes" id="UP000070578"/>
    </source>
</evidence>
<protein>
    <recommendedName>
        <fullName evidence="7">Hydroxyacylglutathione hydrolase</fullName>
        <ecNumber evidence="7">3.1.2.6</ecNumber>
    </recommendedName>
    <alternativeName>
        <fullName evidence="7">Glyoxalase II</fullName>
        <shortName evidence="7">Glx II</shortName>
    </alternativeName>
</protein>
<feature type="domain" description="Metallo-beta-lactamase" evidence="8">
    <location>
        <begin position="17"/>
        <end position="171"/>
    </location>
</feature>
<dbReference type="GO" id="GO:0004416">
    <property type="term" value="F:hydroxyacylglutathione hydrolase activity"/>
    <property type="evidence" value="ECO:0007669"/>
    <property type="project" value="UniProtKB-UniRule"/>
</dbReference>
<feature type="binding site" evidence="7">
    <location>
        <position position="133"/>
    </location>
    <ligand>
        <name>Zn(2+)</name>
        <dbReference type="ChEBI" id="CHEBI:29105"/>
        <label>2</label>
    </ligand>
</feature>
<evidence type="ECO:0000256" key="2">
    <source>
        <dbReference type="ARBA" id="ARBA00004963"/>
    </source>
</evidence>
<dbReference type="InterPro" id="IPR017782">
    <property type="entry name" value="Hydroxyacylglutathione_Hdrlase"/>
</dbReference>
<dbReference type="InterPro" id="IPR001279">
    <property type="entry name" value="Metallo-B-lactamas"/>
</dbReference>
<dbReference type="Proteomes" id="UP000070578">
    <property type="component" value="Unassembled WGS sequence"/>
</dbReference>
<dbReference type="InterPro" id="IPR032282">
    <property type="entry name" value="HAGH_C"/>
</dbReference>
<dbReference type="PATRIC" id="fig|1796491.3.peg.2707"/>
<keyword evidence="4 7" id="KW-0479">Metal-binding</keyword>
<keyword evidence="6 7" id="KW-0862">Zinc</keyword>
<dbReference type="SMART" id="SM00849">
    <property type="entry name" value="Lactamase_B"/>
    <property type="match status" value="1"/>
</dbReference>
<evidence type="ECO:0000256" key="7">
    <source>
        <dbReference type="HAMAP-Rule" id="MF_01374"/>
    </source>
</evidence>
<dbReference type="PANTHER" id="PTHR43705:SF1">
    <property type="entry name" value="HYDROXYACYLGLUTATHIONE HYDROLASE GLOB"/>
    <property type="match status" value="1"/>
</dbReference>
<dbReference type="PANTHER" id="PTHR43705">
    <property type="entry name" value="HYDROXYACYLGLUTATHIONE HYDROLASE"/>
    <property type="match status" value="1"/>
</dbReference>
<comment type="function">
    <text evidence="7">Thiolesterase that catalyzes the hydrolysis of S-D-lactoyl-glutathione to form glutathione and D-lactic acid.</text>
</comment>
<organism evidence="9 10">
    <name type="scientific">Candidatus Gallionella acididurans</name>
    <dbReference type="NCBI Taxonomy" id="1796491"/>
    <lineage>
        <taxon>Bacteria</taxon>
        <taxon>Pseudomonadati</taxon>
        <taxon>Pseudomonadota</taxon>
        <taxon>Betaproteobacteria</taxon>
        <taxon>Nitrosomonadales</taxon>
        <taxon>Gallionellaceae</taxon>
        <taxon>Gallionella</taxon>
    </lineage>
</organism>